<feature type="region of interest" description="Disordered" evidence="8">
    <location>
        <begin position="229"/>
        <end position="327"/>
    </location>
</feature>
<dbReference type="GO" id="GO:0016020">
    <property type="term" value="C:membrane"/>
    <property type="evidence" value="ECO:0007669"/>
    <property type="project" value="UniProtKB-SubCell"/>
</dbReference>
<evidence type="ECO:0000313" key="12">
    <source>
        <dbReference type="Proteomes" id="UP001591681"/>
    </source>
</evidence>
<evidence type="ECO:0000256" key="8">
    <source>
        <dbReference type="SAM" id="MobiDB-lite"/>
    </source>
</evidence>
<dbReference type="AlphaFoldDB" id="A0ABD1J2C4"/>
<gene>
    <name evidence="11" type="ORF">ACEWY4_023191</name>
</gene>
<comment type="caution">
    <text evidence="11">The sequence shown here is derived from an EMBL/GenBank/DDBJ whole genome shotgun (WGS) entry which is preliminary data.</text>
</comment>
<dbReference type="EMBL" id="JBHFQA010000020">
    <property type="protein sequence ID" value="KAL2081338.1"/>
    <property type="molecule type" value="Genomic_DNA"/>
</dbReference>
<dbReference type="PANTHER" id="PTHR23037:SF28">
    <property type="entry name" value="ERYTHROPOIETIN RECEPTOR"/>
    <property type="match status" value="1"/>
</dbReference>
<dbReference type="InterPro" id="IPR036116">
    <property type="entry name" value="FN3_sf"/>
</dbReference>
<evidence type="ECO:0008006" key="13">
    <source>
        <dbReference type="Google" id="ProtNLM"/>
    </source>
</evidence>
<evidence type="ECO:0000256" key="5">
    <source>
        <dbReference type="ARBA" id="ARBA00023136"/>
    </source>
</evidence>
<keyword evidence="4 9" id="KW-1133">Transmembrane helix</keyword>
<keyword evidence="5 9" id="KW-0472">Membrane</keyword>
<feature type="compositionally biased region" description="Basic and acidic residues" evidence="8">
    <location>
        <begin position="254"/>
        <end position="270"/>
    </location>
</feature>
<proteinExistence type="predicted"/>
<protein>
    <recommendedName>
        <fullName evidence="13">Fibronectin type-III domain-containing protein</fullName>
    </recommendedName>
</protein>
<dbReference type="Gene3D" id="2.60.40.10">
    <property type="entry name" value="Immunoglobulins"/>
    <property type="match status" value="1"/>
</dbReference>
<feature type="signal peptide" evidence="10">
    <location>
        <begin position="1"/>
        <end position="40"/>
    </location>
</feature>
<evidence type="ECO:0000256" key="6">
    <source>
        <dbReference type="ARBA" id="ARBA00023157"/>
    </source>
</evidence>
<evidence type="ECO:0000256" key="3">
    <source>
        <dbReference type="ARBA" id="ARBA00022729"/>
    </source>
</evidence>
<keyword evidence="12" id="KW-1185">Reference proteome</keyword>
<evidence type="ECO:0000256" key="2">
    <source>
        <dbReference type="ARBA" id="ARBA00022692"/>
    </source>
</evidence>
<evidence type="ECO:0000256" key="9">
    <source>
        <dbReference type="SAM" id="Phobius"/>
    </source>
</evidence>
<feature type="transmembrane region" description="Helical" evidence="9">
    <location>
        <begin position="154"/>
        <end position="174"/>
    </location>
</feature>
<name>A0ABD1J2C4_9TELE</name>
<keyword evidence="3 10" id="KW-0732">Signal</keyword>
<dbReference type="Proteomes" id="UP001591681">
    <property type="component" value="Unassembled WGS sequence"/>
</dbReference>
<accession>A0ABD1J2C4</accession>
<feature type="compositionally biased region" description="Acidic residues" evidence="8">
    <location>
        <begin position="271"/>
        <end position="293"/>
    </location>
</feature>
<feature type="chain" id="PRO_5044792011" description="Fibronectin type-III domain-containing protein" evidence="10">
    <location>
        <begin position="41"/>
        <end position="342"/>
    </location>
</feature>
<sequence length="342" mass="39902">MEQVKGERARLQCKSKGGRMGHTTHTILILLLHQVRTTAGFNPPAIDARKIKLNISDMAKCTNLSWSRPEESVRAVCYETEVQHRSVCDEQWTSKTVRGTQKLSLCVTRTRKNYGFRVRMRYECRDEEWSAWTSEKWREDSNPDSCLPKPRSTAHYHVLWLLVAVIAGLFFCLWKQHWIRKNVFQSIPDAKNVQYNILNFSHSAWWDSQASSKGDCVIVEIEEVSPNKIRQEEKKEGEEKEEEEKEDCDDNDEKEVKQEEVEVEEKKGEEEKEEEEEDGDGDDDDDDDDDEEKPEEKEEVERMTTEEDYGDVHAHQGRSTNIICSGPYIHWGQTSKLWPSQT</sequence>
<feature type="compositionally biased region" description="Basic and acidic residues" evidence="8">
    <location>
        <begin position="229"/>
        <end position="238"/>
    </location>
</feature>
<feature type="compositionally biased region" description="Basic and acidic residues" evidence="8">
    <location>
        <begin position="294"/>
        <end position="314"/>
    </location>
</feature>
<evidence type="ECO:0000256" key="4">
    <source>
        <dbReference type="ARBA" id="ARBA00022989"/>
    </source>
</evidence>
<keyword evidence="6" id="KW-1015">Disulfide bond</keyword>
<feature type="compositionally biased region" description="Acidic residues" evidence="8">
    <location>
        <begin position="239"/>
        <end position="253"/>
    </location>
</feature>
<evidence type="ECO:0000256" key="1">
    <source>
        <dbReference type="ARBA" id="ARBA00004167"/>
    </source>
</evidence>
<reference evidence="11 12" key="1">
    <citation type="submission" date="2024-09" db="EMBL/GenBank/DDBJ databases">
        <title>A chromosome-level genome assembly of Gray's grenadier anchovy, Coilia grayii.</title>
        <authorList>
            <person name="Fu Z."/>
        </authorList>
    </citation>
    <scope>NUCLEOTIDE SEQUENCE [LARGE SCALE GENOMIC DNA]</scope>
    <source>
        <strain evidence="11">G4</strain>
        <tissue evidence="11">Muscle</tissue>
    </source>
</reference>
<dbReference type="PANTHER" id="PTHR23037">
    <property type="entry name" value="CYTOKINE RECEPTOR"/>
    <property type="match status" value="1"/>
</dbReference>
<organism evidence="11 12">
    <name type="scientific">Coilia grayii</name>
    <name type="common">Gray's grenadier anchovy</name>
    <dbReference type="NCBI Taxonomy" id="363190"/>
    <lineage>
        <taxon>Eukaryota</taxon>
        <taxon>Metazoa</taxon>
        <taxon>Chordata</taxon>
        <taxon>Craniata</taxon>
        <taxon>Vertebrata</taxon>
        <taxon>Euteleostomi</taxon>
        <taxon>Actinopterygii</taxon>
        <taxon>Neopterygii</taxon>
        <taxon>Teleostei</taxon>
        <taxon>Clupei</taxon>
        <taxon>Clupeiformes</taxon>
        <taxon>Clupeoidei</taxon>
        <taxon>Engraulidae</taxon>
        <taxon>Coilinae</taxon>
        <taxon>Coilia</taxon>
    </lineage>
</organism>
<dbReference type="InterPro" id="IPR013783">
    <property type="entry name" value="Ig-like_fold"/>
</dbReference>
<evidence type="ECO:0000256" key="7">
    <source>
        <dbReference type="ARBA" id="ARBA00023170"/>
    </source>
</evidence>
<evidence type="ECO:0000256" key="10">
    <source>
        <dbReference type="SAM" id="SignalP"/>
    </source>
</evidence>
<dbReference type="SUPFAM" id="SSF49265">
    <property type="entry name" value="Fibronectin type III"/>
    <property type="match status" value="1"/>
</dbReference>
<evidence type="ECO:0000313" key="11">
    <source>
        <dbReference type="EMBL" id="KAL2081338.1"/>
    </source>
</evidence>
<keyword evidence="2 9" id="KW-0812">Transmembrane</keyword>
<keyword evidence="7" id="KW-0675">Receptor</keyword>
<comment type="subcellular location">
    <subcellularLocation>
        <location evidence="1">Membrane</location>
        <topology evidence="1">Single-pass membrane protein</topology>
    </subcellularLocation>
</comment>